<feature type="compositionally biased region" description="Polar residues" evidence="1">
    <location>
        <begin position="153"/>
        <end position="172"/>
    </location>
</feature>
<dbReference type="PROSITE" id="PS00463">
    <property type="entry name" value="ZN2_CY6_FUNGAL_1"/>
    <property type="match status" value="1"/>
</dbReference>
<reference evidence="3" key="1">
    <citation type="submission" date="2021-01" db="EMBL/GenBank/DDBJ databases">
        <authorList>
            <person name="Kaushik A."/>
        </authorList>
    </citation>
    <scope>NUCLEOTIDE SEQUENCE</scope>
    <source>
        <strain evidence="3">AG2-2IIIB</strain>
    </source>
</reference>
<dbReference type="InterPro" id="IPR001138">
    <property type="entry name" value="Zn2Cys6_DnaBD"/>
</dbReference>
<feature type="region of interest" description="Disordered" evidence="1">
    <location>
        <begin position="347"/>
        <end position="409"/>
    </location>
</feature>
<feature type="compositionally biased region" description="Basic and acidic residues" evidence="1">
    <location>
        <begin position="245"/>
        <end position="256"/>
    </location>
</feature>
<name>A0A8H3DW54_9AGAM</name>
<dbReference type="GO" id="GO:0008270">
    <property type="term" value="F:zinc ion binding"/>
    <property type="evidence" value="ECO:0007669"/>
    <property type="project" value="InterPro"/>
</dbReference>
<feature type="region of interest" description="Disordered" evidence="1">
    <location>
        <begin position="447"/>
        <end position="502"/>
    </location>
</feature>
<gene>
    <name evidence="3" type="ORF">RDB_LOCUS196006</name>
</gene>
<accession>A0A8H3DW54</accession>
<feature type="compositionally biased region" description="Pro residues" evidence="1">
    <location>
        <begin position="228"/>
        <end position="237"/>
    </location>
</feature>
<feature type="compositionally biased region" description="Low complexity" evidence="1">
    <location>
        <begin position="274"/>
        <end position="295"/>
    </location>
</feature>
<dbReference type="PROSITE" id="PS50048">
    <property type="entry name" value="ZN2_CY6_FUNGAL_2"/>
    <property type="match status" value="1"/>
</dbReference>
<feature type="region of interest" description="Disordered" evidence="1">
    <location>
        <begin position="149"/>
        <end position="175"/>
    </location>
</feature>
<feature type="compositionally biased region" description="Basic and acidic residues" evidence="1">
    <location>
        <begin position="450"/>
        <end position="470"/>
    </location>
</feature>
<protein>
    <recommendedName>
        <fullName evidence="2">Zn(2)-C6 fungal-type domain-containing protein</fullName>
    </recommendedName>
</protein>
<dbReference type="AlphaFoldDB" id="A0A8H3DW54"/>
<proteinExistence type="predicted"/>
<feature type="compositionally biased region" description="Basic residues" evidence="1">
    <location>
        <begin position="350"/>
        <end position="367"/>
    </location>
</feature>
<dbReference type="Proteomes" id="UP000663843">
    <property type="component" value="Unassembled WGS sequence"/>
</dbReference>
<comment type="caution">
    <text evidence="3">The sequence shown here is derived from an EMBL/GenBank/DDBJ whole genome shotgun (WGS) entry which is preliminary data.</text>
</comment>
<dbReference type="SUPFAM" id="SSF57701">
    <property type="entry name" value="Zn2/Cys6 DNA-binding domain"/>
    <property type="match status" value="1"/>
</dbReference>
<dbReference type="GO" id="GO:0000981">
    <property type="term" value="F:DNA-binding transcription factor activity, RNA polymerase II-specific"/>
    <property type="evidence" value="ECO:0007669"/>
    <property type="project" value="InterPro"/>
</dbReference>
<dbReference type="SMART" id="SM00066">
    <property type="entry name" value="GAL4"/>
    <property type="match status" value="1"/>
</dbReference>
<evidence type="ECO:0000313" key="3">
    <source>
        <dbReference type="EMBL" id="CAE6540441.1"/>
    </source>
</evidence>
<evidence type="ECO:0000256" key="1">
    <source>
        <dbReference type="SAM" id="MobiDB-lite"/>
    </source>
</evidence>
<dbReference type="CDD" id="cd00067">
    <property type="entry name" value="GAL4"/>
    <property type="match status" value="1"/>
</dbReference>
<dbReference type="Gene3D" id="4.10.240.10">
    <property type="entry name" value="Zn(2)-C6 fungal-type DNA-binding domain"/>
    <property type="match status" value="1"/>
</dbReference>
<organism evidence="3 4">
    <name type="scientific">Rhizoctonia solani</name>
    <dbReference type="NCBI Taxonomy" id="456999"/>
    <lineage>
        <taxon>Eukaryota</taxon>
        <taxon>Fungi</taxon>
        <taxon>Dikarya</taxon>
        <taxon>Basidiomycota</taxon>
        <taxon>Agaricomycotina</taxon>
        <taxon>Agaricomycetes</taxon>
        <taxon>Cantharellales</taxon>
        <taxon>Ceratobasidiaceae</taxon>
        <taxon>Rhizoctonia</taxon>
    </lineage>
</organism>
<dbReference type="EMBL" id="CAJMWT010009971">
    <property type="protein sequence ID" value="CAE6540441.1"/>
    <property type="molecule type" value="Genomic_DNA"/>
</dbReference>
<evidence type="ECO:0000313" key="4">
    <source>
        <dbReference type="Proteomes" id="UP000663843"/>
    </source>
</evidence>
<evidence type="ECO:0000259" key="2">
    <source>
        <dbReference type="PROSITE" id="PS50048"/>
    </source>
</evidence>
<dbReference type="InterPro" id="IPR036864">
    <property type="entry name" value="Zn2-C6_fun-type_DNA-bd_sf"/>
</dbReference>
<feature type="domain" description="Zn(2)-C6 fungal-type" evidence="2">
    <location>
        <begin position="413"/>
        <end position="448"/>
    </location>
</feature>
<feature type="region of interest" description="Disordered" evidence="1">
    <location>
        <begin position="226"/>
        <end position="306"/>
    </location>
</feature>
<sequence>MSPGQAEPKPDCVLPPVESHTTCTMSHPYYSDDYSQHYYSPESYDAPVQSHTPVYDNNSHYNQAVTPSAHVVDNSPVQSHSQSHTYSDVNYTPDTTTNHYSSYAPAQHVVPHYPDSANQVPHQVAPAQTWAEPGRYTEVTTTQPNDLYEQRRGSCTSSTDENNWYPQKQASTGHYGHQQPVYAQQNYYPNYYNNALQYRQQQPESMSFGMYSPTQYMRTQELARHVPPEPVNQPEPTPYGTLPMHETRARSERRSSDAYQTLDNDSTDHTHTAQFSPFIQSQPPPTESSAPSSPQEGSDSSEPPAPRDLYVQQRFAAGYQHVLQAQQELKYQLSGQLEQLEASVMNNQTHAHHHHHRRHHHSSHHRQGSSSSRTGLPHTPVVPSQARERPLARAHTGSKGEEKKAPSKKPALACLFCRKRKIACGPPSPDNPDRTCNQCARRKQVCEYPTESRRGIRKSQKEPAHEEPTVHKFVTGQAGSSKQKAASKGGVGPIRRVRRKHS</sequence>